<evidence type="ECO:0000313" key="1">
    <source>
        <dbReference type="EMBL" id="SEQ75256.1"/>
    </source>
</evidence>
<protein>
    <submittedName>
        <fullName evidence="1">Phage XkdN-like tail assembly chaperone protein, TAC</fullName>
    </submittedName>
</protein>
<evidence type="ECO:0000313" key="2">
    <source>
        <dbReference type="Proteomes" id="UP000198556"/>
    </source>
</evidence>
<sequence>MSNIKNFFKSKKKNQENKKFKLPNFGDAEFEIKVLTSDELEKINAIATTHKVGKNGKQVQIVNEAVINREMCVRSLVVPDLNDAELQKDWGCMGASELFGKMFDWYEAAQILKEVSKIAGIEDINQEIDEAKN</sequence>
<dbReference type="EMBL" id="FOGF01000006">
    <property type="protein sequence ID" value="SEQ75256.1"/>
    <property type="molecule type" value="Genomic_DNA"/>
</dbReference>
<dbReference type="OrthoDB" id="1807498at2"/>
<reference evidence="1 2" key="1">
    <citation type="submission" date="2016-10" db="EMBL/GenBank/DDBJ databases">
        <authorList>
            <person name="de Groot N.N."/>
        </authorList>
    </citation>
    <scope>NUCLEOTIDE SEQUENCE [LARGE SCALE GENOMIC DNA]</scope>
    <source>
        <strain evidence="1 2">DSM 15827</strain>
    </source>
</reference>
<gene>
    <name evidence="1" type="ORF">SAMN05421767_10618</name>
</gene>
<organism evidence="1 2">
    <name type="scientific">Granulicatella balaenopterae</name>
    <dbReference type="NCBI Taxonomy" id="137733"/>
    <lineage>
        <taxon>Bacteria</taxon>
        <taxon>Bacillati</taxon>
        <taxon>Bacillota</taxon>
        <taxon>Bacilli</taxon>
        <taxon>Lactobacillales</taxon>
        <taxon>Carnobacteriaceae</taxon>
        <taxon>Granulicatella</taxon>
    </lineage>
</organism>
<dbReference type="InterPro" id="IPR014986">
    <property type="entry name" value="XkdN-like"/>
</dbReference>
<dbReference type="Proteomes" id="UP000198556">
    <property type="component" value="Unassembled WGS sequence"/>
</dbReference>
<dbReference type="Pfam" id="PF08890">
    <property type="entry name" value="Phage_TAC_5"/>
    <property type="match status" value="1"/>
</dbReference>
<proteinExistence type="predicted"/>
<keyword evidence="2" id="KW-1185">Reference proteome</keyword>
<dbReference type="AlphaFoldDB" id="A0A1H9IL27"/>
<dbReference type="RefSeq" id="WP_089746072.1">
    <property type="nucleotide sequence ID" value="NZ_FOGF01000006.1"/>
</dbReference>
<accession>A0A1H9IL27</accession>
<dbReference type="STRING" id="137733.SAMN05421767_10618"/>
<dbReference type="Gene3D" id="3.30.2220.30">
    <property type="match status" value="1"/>
</dbReference>
<dbReference type="InterPro" id="IPR038559">
    <property type="entry name" value="XkdN-like_sf"/>
</dbReference>
<name>A0A1H9IL27_9LACT</name>